<dbReference type="NCBIfam" id="NF038186">
    <property type="entry name" value="YPDG_rpt"/>
    <property type="match status" value="1"/>
</dbReference>
<feature type="region of interest" description="Disordered" evidence="1">
    <location>
        <begin position="872"/>
        <end position="891"/>
    </location>
</feature>
<feature type="region of interest" description="Disordered" evidence="1">
    <location>
        <begin position="1355"/>
        <end position="1388"/>
    </location>
</feature>
<feature type="compositionally biased region" description="Polar residues" evidence="1">
    <location>
        <begin position="640"/>
        <end position="649"/>
    </location>
</feature>
<feature type="domain" description="Long Rib" evidence="3">
    <location>
        <begin position="734"/>
        <end position="832"/>
    </location>
</feature>
<dbReference type="EMBL" id="JADOUE010000001">
    <property type="protein sequence ID" value="MBG6122401.1"/>
    <property type="molecule type" value="Genomic_DNA"/>
</dbReference>
<comment type="caution">
    <text evidence="4">The sequence shown here is derived from an EMBL/GenBank/DDBJ whole genome shotgun (WGS) entry which is preliminary data.</text>
</comment>
<feature type="signal peptide" evidence="2">
    <location>
        <begin position="1"/>
        <end position="29"/>
    </location>
</feature>
<feature type="compositionally biased region" description="Low complexity" evidence="1">
    <location>
        <begin position="1654"/>
        <end position="1712"/>
    </location>
</feature>
<feature type="region of interest" description="Disordered" evidence="1">
    <location>
        <begin position="1267"/>
        <end position="1303"/>
    </location>
</feature>
<organism evidence="4 5">
    <name type="scientific">Corynebacterium aquatimens</name>
    <dbReference type="NCBI Taxonomy" id="1190508"/>
    <lineage>
        <taxon>Bacteria</taxon>
        <taxon>Bacillati</taxon>
        <taxon>Actinomycetota</taxon>
        <taxon>Actinomycetes</taxon>
        <taxon>Mycobacteriales</taxon>
        <taxon>Corynebacteriaceae</taxon>
        <taxon>Corynebacterium</taxon>
    </lineage>
</organism>
<protein>
    <recommendedName>
        <fullName evidence="3">Long Rib domain-containing protein</fullName>
    </recommendedName>
</protein>
<feature type="region of interest" description="Disordered" evidence="1">
    <location>
        <begin position="601"/>
        <end position="664"/>
    </location>
</feature>
<dbReference type="Proteomes" id="UP000658613">
    <property type="component" value="Unassembled WGS sequence"/>
</dbReference>
<feature type="domain" description="Long Rib" evidence="3">
    <location>
        <begin position="856"/>
        <end position="969"/>
    </location>
</feature>
<feature type="region of interest" description="Disordered" evidence="1">
    <location>
        <begin position="511"/>
        <end position="537"/>
    </location>
</feature>
<accession>A0A931GWC3</accession>
<sequence length="1712" mass="179703">MSKKVIRRRGTTVAAAALSVALVAPVVQPVVSVAREPEGVNLTCVDRGQPFTPWDAKFTPDTAQWVSGAARTAEKRDAIEVGYINSSTDFTNAKSTISGWVHLAGTGTVTNGTGEAVAEGTPVYMQWRSATGAISPVYVTYTHNNVGGAQASPGTYAFDLREGFFDSNGQYHVYEAYNDQFYRVWTEPGVNGDPQNGGTGSIIYPVRFGNGIVPRWANSMGAGRATGQFQLVGVNVQRVDIKMGELPIDPVTGVNYMRAGGKNGPLVETPAGTQPKFGGNFVSGRVWREGGRGADSINLITGPAYATGSNHGDSALEGYKVYLTTLTEEGRAQITNIQDGATETDKVRAVRDALKANPEYLEKTYVGTTDAQGNYAIHVDVPAYAKNFDDYTQNVYMWVEDPHGVIVQAHTRFARPVFTNAAGPSNWSPIPTPAALSGLKYANNFAVTGYPQDSNLNMYVKDYDETLHQAKRGATAELVIDGALPPVETRVVWVKTGERDANGKTVATSQVVNPDGSQKMSSGTRPRAITDPYHSEAGTKLDTCGDLSDTAKFGLKVPDTAEDGDIYTAMLFVGDEVRAADSFAVSAGESARYDVTYDRVSKADAPNPGDNGKQTADSTVGGVDVKVGNVVSGKPKVTDDQNPGTTTDQLPDGAKLGPVSAQRGTSLDRWKENFRNDRGFEYDDIQFTDDGRVVLPAVPYGKQDEILKLPVVVTYQDGTKDLLEIEVETEEKLANKLQPRYDEKRVHKGDDNVAIEAPKFFDADGKPVAAKPVAKFELNPGSRRDRQLPDGWNARDITVDPNTGAITITKVPAGAKPGLNQIPVLVTYYQDEAAKAAGTEDSHEIAYVPVYILGTADDFEPRFGDVRKEKGQDFSSEAPTFHDPATGEVKDLPADAKPKFELKTNDGQDFNIAPGNDELRDKWNLKIDPATGVVTGTIPDDAEVVNGIHPIPVKVTYADGTVDDVFFNLFVGKPTTVENTTTDPDGKVVVDPSKITPVDSNGEEQPTGVTIVNPDADTKVTATDGDGKPVEVRVTDPNADGKSEVVVTPGEDVKGPITIVIKDPDLKSPTNPNGEVTAVVPVNPAVVGENTNVPADGKEHPVGTVTNPKGGETGKLVDGNGTKIPGSKVEIDDQGKIKVTVPAGTDPKDATVVVNDKGGNKIGELPVKITKPAVVGENTNVPADGKEHPVGTVTDPKGGETGKLVDGNGTKIPGSKVEIDDQGKIKVTVPAGTDPKDATVVVNDKGGNKIGELPVKITKPAVVGENTNVPADGKEHPVGTVTDPKGGETGKLVDGNGTKIPGSKVEIDDQGKIKVTVPAGTDPKDATVVVNDKGGNKIGELPVKITKPAVVGENTNVPADGKEHPVGTVTDPKGGETGKLVDGNGTKIPGSKVEIDDQGKIKVTVPAGTDPKDATVVVNDKGGNKIGELPVKITKPETDKTGITVNPIKPGDTVIEGKGPANGSVTVTVTDKDGKEKFKETKTTDGNGNWKVTVPGGVAVGDTVTVESNGNTETIKVVREGLSSQLEGATKDGVSKKDMCVGSLIGMGVPLALLVPVGLALAAGLPALRPVIDQVSFQIQSANTALQQQLGIFNPDMARAIAQVDLQLKEARISLGQVAFGLALLAAGLTAVGVVASNCSPNEKTGSSGFAKLSPKSTRTSTTKKTTETKPSTSKTSTSATTTKSTTASTSTSTATSTTPAATTAPTATETQ</sequence>
<feature type="region of interest" description="Disordered" evidence="1">
    <location>
        <begin position="1179"/>
        <end position="1216"/>
    </location>
</feature>
<evidence type="ECO:0000256" key="2">
    <source>
        <dbReference type="SAM" id="SignalP"/>
    </source>
</evidence>
<feature type="region of interest" description="Disordered" evidence="1">
    <location>
        <begin position="1642"/>
        <end position="1712"/>
    </location>
</feature>
<keyword evidence="5" id="KW-1185">Reference proteome</keyword>
<dbReference type="InterPro" id="IPR044055">
    <property type="entry name" value="RibLong"/>
</dbReference>
<feature type="chain" id="PRO_5039532415" description="Long Rib domain-containing protein" evidence="2">
    <location>
        <begin position="30"/>
        <end position="1712"/>
    </location>
</feature>
<dbReference type="Pfam" id="PF18957">
    <property type="entry name" value="RibLong"/>
    <property type="match status" value="2"/>
</dbReference>
<dbReference type="RefSeq" id="WP_196824801.1">
    <property type="nucleotide sequence ID" value="NZ_JADOUE010000001.1"/>
</dbReference>
<evidence type="ECO:0000256" key="1">
    <source>
        <dbReference type="SAM" id="MobiDB-lite"/>
    </source>
</evidence>
<evidence type="ECO:0000313" key="5">
    <source>
        <dbReference type="Proteomes" id="UP000658613"/>
    </source>
</evidence>
<evidence type="ECO:0000313" key="4">
    <source>
        <dbReference type="EMBL" id="MBG6122401.1"/>
    </source>
</evidence>
<gene>
    <name evidence="4" type="ORF">IW254_001370</name>
</gene>
<keyword evidence="2" id="KW-0732">Signal</keyword>
<reference evidence="4" key="1">
    <citation type="submission" date="2020-11" db="EMBL/GenBank/DDBJ databases">
        <title>Sequencing the genomes of 1000 actinobacteria strains.</title>
        <authorList>
            <person name="Klenk H.-P."/>
        </authorList>
    </citation>
    <scope>NUCLEOTIDE SEQUENCE</scope>
    <source>
        <strain evidence="4">DSM 45632</strain>
    </source>
</reference>
<name>A0A931GWC3_9CORY</name>
<feature type="region of interest" description="Disordered" evidence="1">
    <location>
        <begin position="1091"/>
        <end position="1113"/>
    </location>
</feature>
<evidence type="ECO:0000259" key="3">
    <source>
        <dbReference type="Pfam" id="PF18957"/>
    </source>
</evidence>
<feature type="compositionally biased region" description="Polar residues" evidence="1">
    <location>
        <begin position="511"/>
        <end position="524"/>
    </location>
</feature>
<feature type="compositionally biased region" description="Low complexity" evidence="1">
    <location>
        <begin position="620"/>
        <end position="633"/>
    </location>
</feature>
<proteinExistence type="predicted"/>